<evidence type="ECO:0000313" key="11">
    <source>
        <dbReference type="EMBL" id="MQL53246.1"/>
    </source>
</evidence>
<feature type="binding site" evidence="8">
    <location>
        <position position="66"/>
    </location>
    <ligand>
        <name>tRNA</name>
        <dbReference type="ChEBI" id="CHEBI:17843"/>
    </ligand>
</feature>
<evidence type="ECO:0000256" key="1">
    <source>
        <dbReference type="ARBA" id="ARBA00013260"/>
    </source>
</evidence>
<feature type="site" description="Stabilizes the basic form of H active site to accept a proton" evidence="8">
    <location>
        <position position="91"/>
    </location>
</feature>
<gene>
    <name evidence="8" type="primary">pth</name>
    <name evidence="11" type="ORF">GFC01_13460</name>
</gene>
<dbReference type="NCBIfam" id="TIGR00447">
    <property type="entry name" value="pth"/>
    <property type="match status" value="1"/>
</dbReference>
<dbReference type="OrthoDB" id="9800507at2"/>
<comment type="function">
    <text evidence="8">Catalyzes the release of premature peptidyl moieties from peptidyl-tRNA molecules trapped in stalled 50S ribosomal subunits, and thus maintains levels of free tRNAs and 50S ribosomes.</text>
</comment>
<dbReference type="EMBL" id="WHYR01000042">
    <property type="protein sequence ID" value="MQL53246.1"/>
    <property type="molecule type" value="Genomic_DNA"/>
</dbReference>
<evidence type="ECO:0000256" key="3">
    <source>
        <dbReference type="ARBA" id="ARBA00022801"/>
    </source>
</evidence>
<dbReference type="GO" id="GO:0005737">
    <property type="term" value="C:cytoplasm"/>
    <property type="evidence" value="ECO:0007669"/>
    <property type="project" value="UniProtKB-SubCell"/>
</dbReference>
<dbReference type="FunFam" id="3.40.50.1470:FF:000001">
    <property type="entry name" value="Peptidyl-tRNA hydrolase"/>
    <property type="match status" value="1"/>
</dbReference>
<dbReference type="Pfam" id="PF01195">
    <property type="entry name" value="Pept_tRNA_hydro"/>
    <property type="match status" value="1"/>
</dbReference>
<evidence type="ECO:0000256" key="4">
    <source>
        <dbReference type="ARBA" id="ARBA00022884"/>
    </source>
</evidence>
<dbReference type="HAMAP" id="MF_00083">
    <property type="entry name" value="Pept_tRNA_hydro_bact"/>
    <property type="match status" value="1"/>
</dbReference>
<evidence type="ECO:0000313" key="12">
    <source>
        <dbReference type="Proteomes" id="UP000441717"/>
    </source>
</evidence>
<dbReference type="InterPro" id="IPR036416">
    <property type="entry name" value="Pept_tRNA_hydro_sf"/>
</dbReference>
<evidence type="ECO:0000256" key="7">
    <source>
        <dbReference type="ARBA" id="ARBA00050038"/>
    </source>
</evidence>
<comment type="catalytic activity">
    <reaction evidence="6 8 9">
        <text>an N-acyl-L-alpha-aminoacyl-tRNA + H2O = an N-acyl-L-amino acid + a tRNA + H(+)</text>
        <dbReference type="Rhea" id="RHEA:54448"/>
        <dbReference type="Rhea" id="RHEA-COMP:10123"/>
        <dbReference type="Rhea" id="RHEA-COMP:13883"/>
        <dbReference type="ChEBI" id="CHEBI:15377"/>
        <dbReference type="ChEBI" id="CHEBI:15378"/>
        <dbReference type="ChEBI" id="CHEBI:59874"/>
        <dbReference type="ChEBI" id="CHEBI:78442"/>
        <dbReference type="ChEBI" id="CHEBI:138191"/>
        <dbReference type="EC" id="3.1.1.29"/>
    </reaction>
</comment>
<evidence type="ECO:0000256" key="6">
    <source>
        <dbReference type="ARBA" id="ARBA00048707"/>
    </source>
</evidence>
<comment type="caution">
    <text evidence="8">Lacks conserved residue(s) required for the propagation of feature annotation.</text>
</comment>
<dbReference type="Proteomes" id="UP000441717">
    <property type="component" value="Unassembled WGS sequence"/>
</dbReference>
<dbReference type="RefSeq" id="WP_152947721.1">
    <property type="nucleotide sequence ID" value="NZ_WHYR01000042.1"/>
</dbReference>
<dbReference type="GO" id="GO:0000049">
    <property type="term" value="F:tRNA binding"/>
    <property type="evidence" value="ECO:0007669"/>
    <property type="project" value="UniProtKB-UniRule"/>
</dbReference>
<comment type="subunit">
    <text evidence="8">Monomer.</text>
</comment>
<dbReference type="AlphaFoldDB" id="A0A6N7IT01"/>
<dbReference type="InterPro" id="IPR001328">
    <property type="entry name" value="Pept_tRNA_hydro"/>
</dbReference>
<feature type="site" description="Discriminates between blocked and unblocked aminoacyl-tRNA" evidence="8">
    <location>
        <position position="9"/>
    </location>
</feature>
<comment type="caution">
    <text evidence="11">The sequence shown here is derived from an EMBL/GenBank/DDBJ whole genome shotgun (WGS) entry which is preliminary data.</text>
</comment>
<sequence>MFLVVGLGNPGPEYAGTRHNAGFMVVDRLARELNIPVGRQVFFSLTGRGQLEGRQIMLAKPMTYMNESGRAVASIMRWHRLTPADLLVVSDDLDLPVGRIRLRRAGGHGGHRGLQSIIQHLGTNGFARLRMGIGRPVHEGTDVVDWVLGRFTPEEGPLIEQAVAAAAEAVRVVVTVGLEEAMNRFNAGPVR</sequence>
<comment type="function">
    <text evidence="8">Hydrolyzes ribosome-free peptidyl-tRNAs (with 1 or more amino acids incorporated), which drop off the ribosome during protein synthesis, or as a result of ribosome stalling.</text>
</comment>
<dbReference type="SUPFAM" id="SSF53178">
    <property type="entry name" value="Peptidyl-tRNA hydrolase-like"/>
    <property type="match status" value="1"/>
</dbReference>
<keyword evidence="12" id="KW-1185">Reference proteome</keyword>
<keyword evidence="8" id="KW-0963">Cytoplasm</keyword>
<feature type="binding site" evidence="8">
    <location>
        <position position="14"/>
    </location>
    <ligand>
        <name>tRNA</name>
        <dbReference type="ChEBI" id="CHEBI:17843"/>
    </ligand>
</feature>
<evidence type="ECO:0000256" key="2">
    <source>
        <dbReference type="ARBA" id="ARBA00022555"/>
    </source>
</evidence>
<keyword evidence="3 8" id="KW-0378">Hydrolase</keyword>
<dbReference type="CDD" id="cd00462">
    <property type="entry name" value="PTH"/>
    <property type="match status" value="1"/>
</dbReference>
<evidence type="ECO:0000256" key="8">
    <source>
        <dbReference type="HAMAP-Rule" id="MF_00083"/>
    </source>
</evidence>
<proteinExistence type="inferred from homology"/>
<evidence type="ECO:0000256" key="10">
    <source>
        <dbReference type="RuleBase" id="RU004320"/>
    </source>
</evidence>
<evidence type="ECO:0000256" key="9">
    <source>
        <dbReference type="RuleBase" id="RU000673"/>
    </source>
</evidence>
<dbReference type="EC" id="3.1.1.29" evidence="1 8"/>
<reference evidence="11 12" key="1">
    <citation type="submission" date="2019-10" db="EMBL/GenBank/DDBJ databases">
        <title>Comparative genomics of sulfur disproportionating microorganisms.</title>
        <authorList>
            <person name="Ward L.M."/>
            <person name="Bertran E."/>
            <person name="Johnston D."/>
        </authorList>
    </citation>
    <scope>NUCLEOTIDE SEQUENCE [LARGE SCALE GENOMIC DNA]</scope>
    <source>
        <strain evidence="11 12">DSM 14055</strain>
    </source>
</reference>
<accession>A0A6N7IT01</accession>
<dbReference type="PROSITE" id="PS01195">
    <property type="entry name" value="PEPT_TRNA_HYDROL_1"/>
    <property type="match status" value="1"/>
</dbReference>
<dbReference type="GO" id="GO:0072344">
    <property type="term" value="P:rescue of stalled ribosome"/>
    <property type="evidence" value="ECO:0007669"/>
    <property type="project" value="UniProtKB-UniRule"/>
</dbReference>
<protein>
    <recommendedName>
        <fullName evidence="7 8">Peptidyl-tRNA hydrolase</fullName>
        <shortName evidence="8">Pth</shortName>
        <ecNumber evidence="1 8">3.1.1.29</ecNumber>
    </recommendedName>
</protein>
<organism evidence="11 12">
    <name type="scientific">Desulfofundulus thermobenzoicus</name>
    <dbReference type="NCBI Taxonomy" id="29376"/>
    <lineage>
        <taxon>Bacteria</taxon>
        <taxon>Bacillati</taxon>
        <taxon>Bacillota</taxon>
        <taxon>Clostridia</taxon>
        <taxon>Eubacteriales</taxon>
        <taxon>Peptococcaceae</taxon>
        <taxon>Desulfofundulus</taxon>
    </lineage>
</organism>
<feature type="active site" description="Proton acceptor" evidence="8">
    <location>
        <position position="19"/>
    </location>
</feature>
<dbReference type="PANTHER" id="PTHR17224">
    <property type="entry name" value="PEPTIDYL-TRNA HYDROLASE"/>
    <property type="match status" value="1"/>
</dbReference>
<dbReference type="GO" id="GO:0004045">
    <property type="term" value="F:peptidyl-tRNA hydrolase activity"/>
    <property type="evidence" value="ECO:0007669"/>
    <property type="project" value="UniProtKB-UniRule"/>
</dbReference>
<dbReference type="PANTHER" id="PTHR17224:SF1">
    <property type="entry name" value="PEPTIDYL-TRNA HYDROLASE"/>
    <property type="match status" value="1"/>
</dbReference>
<comment type="similarity">
    <text evidence="5 8 10">Belongs to the PTH family.</text>
</comment>
<keyword evidence="2 8" id="KW-0820">tRNA-binding</keyword>
<keyword evidence="4 8" id="KW-0694">RNA-binding</keyword>
<dbReference type="InterPro" id="IPR018171">
    <property type="entry name" value="Pept_tRNA_hydro_CS"/>
</dbReference>
<evidence type="ECO:0000256" key="5">
    <source>
        <dbReference type="ARBA" id="ARBA00038063"/>
    </source>
</evidence>
<dbReference type="GO" id="GO:0006515">
    <property type="term" value="P:protein quality control for misfolded or incompletely synthesized proteins"/>
    <property type="evidence" value="ECO:0007669"/>
    <property type="project" value="UniProtKB-UniRule"/>
</dbReference>
<dbReference type="Gene3D" id="3.40.50.1470">
    <property type="entry name" value="Peptidyl-tRNA hydrolase"/>
    <property type="match status" value="1"/>
</dbReference>
<comment type="subcellular location">
    <subcellularLocation>
        <location evidence="8">Cytoplasm</location>
    </subcellularLocation>
</comment>
<name>A0A6N7IT01_9FIRM</name>
<feature type="binding site" evidence="8">
    <location>
        <position position="64"/>
    </location>
    <ligand>
        <name>tRNA</name>
        <dbReference type="ChEBI" id="CHEBI:17843"/>
    </ligand>
</feature>